<dbReference type="GO" id="GO:0016747">
    <property type="term" value="F:acyltransferase activity, transferring groups other than amino-acyl groups"/>
    <property type="evidence" value="ECO:0007669"/>
    <property type="project" value="InterPro"/>
</dbReference>
<feature type="non-terminal residue" evidence="2">
    <location>
        <position position="194"/>
    </location>
</feature>
<dbReference type="PANTHER" id="PTHR42791">
    <property type="entry name" value="GNAT FAMILY ACETYLTRANSFERASE"/>
    <property type="match status" value="1"/>
</dbReference>
<evidence type="ECO:0000259" key="1">
    <source>
        <dbReference type="Pfam" id="PF13508"/>
    </source>
</evidence>
<dbReference type="InterPro" id="IPR016181">
    <property type="entry name" value="Acyl_CoA_acyltransferase"/>
</dbReference>
<dbReference type="SUPFAM" id="SSF55729">
    <property type="entry name" value="Acyl-CoA N-acyltransferases (Nat)"/>
    <property type="match status" value="1"/>
</dbReference>
<feature type="domain" description="N-acetyltransferase" evidence="1">
    <location>
        <begin position="134"/>
        <end position="186"/>
    </location>
</feature>
<dbReference type="AlphaFoldDB" id="X1LHV4"/>
<dbReference type="PANTHER" id="PTHR42791:SF1">
    <property type="entry name" value="N-ACETYLTRANSFERASE DOMAIN-CONTAINING PROTEIN"/>
    <property type="match status" value="1"/>
</dbReference>
<dbReference type="Gene3D" id="3.40.630.30">
    <property type="match status" value="1"/>
</dbReference>
<gene>
    <name evidence="2" type="ORF">S06H3_34736</name>
</gene>
<dbReference type="EMBL" id="BARV01020881">
    <property type="protein sequence ID" value="GAI18688.1"/>
    <property type="molecule type" value="Genomic_DNA"/>
</dbReference>
<dbReference type="InterPro" id="IPR052523">
    <property type="entry name" value="Trichothecene_AcTrans"/>
</dbReference>
<dbReference type="InterPro" id="IPR000182">
    <property type="entry name" value="GNAT_dom"/>
</dbReference>
<reference evidence="2" key="1">
    <citation type="journal article" date="2014" name="Front. Microbiol.">
        <title>High frequency of phylogenetically diverse reductive dehalogenase-homologous genes in deep subseafloor sedimentary metagenomes.</title>
        <authorList>
            <person name="Kawai M."/>
            <person name="Futagami T."/>
            <person name="Toyoda A."/>
            <person name="Takaki Y."/>
            <person name="Nishi S."/>
            <person name="Hori S."/>
            <person name="Arai W."/>
            <person name="Tsubouchi T."/>
            <person name="Morono Y."/>
            <person name="Uchiyama I."/>
            <person name="Ito T."/>
            <person name="Fujiyama A."/>
            <person name="Inagaki F."/>
            <person name="Takami H."/>
        </authorList>
    </citation>
    <scope>NUCLEOTIDE SEQUENCE</scope>
    <source>
        <strain evidence="2">Expedition CK06-06</strain>
    </source>
</reference>
<proteinExistence type="predicted"/>
<sequence length="194" mass="22414">MENDSTTIIKLTTNHIKTAAEVLTRAFDDSPISVYIFPDEIQRKKLLNHIFRFSMKLGVKYGEVFANSPQLEGIAIWMHRVNENKLKGVFRFIRCGAIPLLCRLGISVLKRYSVLKRHNNNENERFAHNKYWLLMILGVDAPLQGKGYGSFLMNVMLKNIDQDGLSVYLGTDKEINVTFYKRFGFKVLKEKKIP</sequence>
<evidence type="ECO:0000313" key="2">
    <source>
        <dbReference type="EMBL" id="GAI18688.1"/>
    </source>
</evidence>
<comment type="caution">
    <text evidence="2">The sequence shown here is derived from an EMBL/GenBank/DDBJ whole genome shotgun (WGS) entry which is preliminary data.</text>
</comment>
<organism evidence="2">
    <name type="scientific">marine sediment metagenome</name>
    <dbReference type="NCBI Taxonomy" id="412755"/>
    <lineage>
        <taxon>unclassified sequences</taxon>
        <taxon>metagenomes</taxon>
        <taxon>ecological metagenomes</taxon>
    </lineage>
</organism>
<dbReference type="Pfam" id="PF13508">
    <property type="entry name" value="Acetyltransf_7"/>
    <property type="match status" value="1"/>
</dbReference>
<name>X1LHV4_9ZZZZ</name>
<protein>
    <recommendedName>
        <fullName evidence="1">N-acetyltransferase domain-containing protein</fullName>
    </recommendedName>
</protein>
<accession>X1LHV4</accession>